<reference evidence="1" key="1">
    <citation type="submission" date="2006-05" db="EMBL/GenBank/DDBJ databases">
        <title>Complete sequence of chromosome 2 of Burkholderia cenocepacia AU 1054.</title>
        <authorList>
            <consortium name="US DOE Joint Genome Institute"/>
            <person name="Copeland A."/>
            <person name="Lucas S."/>
            <person name="Lapidus A."/>
            <person name="Barry K."/>
            <person name="Detter J.C."/>
            <person name="Glavina del Rio T."/>
            <person name="Hammon N."/>
            <person name="Israni S."/>
            <person name="Dalin E."/>
            <person name="Tice H."/>
            <person name="Pitluck S."/>
            <person name="Chain P."/>
            <person name="Malfatti S."/>
            <person name="Shin M."/>
            <person name="Vergez L."/>
            <person name="Schmutz J."/>
            <person name="Larimer F."/>
            <person name="Land M."/>
            <person name="Hauser L."/>
            <person name="Kyrpides N."/>
            <person name="Lykidis A."/>
            <person name="LiPuma J.J."/>
            <person name="Konstantinidis K."/>
            <person name="Tiedje J.M."/>
            <person name="Richardson P."/>
        </authorList>
    </citation>
    <scope>NUCLEOTIDE SEQUENCE [LARGE SCALE GENOMIC DNA]</scope>
    <source>
        <strain evidence="1">AU 1054</strain>
    </source>
</reference>
<protein>
    <recommendedName>
        <fullName evidence="2">PilZ domain-containing protein</fullName>
    </recommendedName>
</protein>
<name>A0A0H2XW14_BURO1</name>
<accession>A0A0H2XW14</accession>
<sequence>MFVAERGNAPSRVDHAPLLDEIEAGIDCLVDSYRPDARYRRPLSARNDLHGFVPICDTGSVRCTFGRYDAHSRKKLRFRANVSFVQDKEVRVCDEIELSDIGVTIRVDPDVAHLRQGESGFHRRCIVLLERGCAVFWRYPPGSGRQPMAGLMLGQLDRSESWLCRERENAGRARE</sequence>
<dbReference type="HOGENOM" id="CLU_1657487_0_0_4"/>
<gene>
    <name evidence="1" type="ordered locus">Bcen_3975</name>
</gene>
<evidence type="ECO:0008006" key="2">
    <source>
        <dbReference type="Google" id="ProtNLM"/>
    </source>
</evidence>
<evidence type="ECO:0000313" key="1">
    <source>
        <dbReference type="EMBL" id="ABF78864.1"/>
    </source>
</evidence>
<proteinExistence type="predicted"/>
<dbReference type="AlphaFoldDB" id="A0A0H2XW14"/>
<dbReference type="EMBL" id="CP000379">
    <property type="protein sequence ID" value="ABF78864.1"/>
    <property type="molecule type" value="Genomic_DNA"/>
</dbReference>
<organism evidence="1">
    <name type="scientific">Burkholderia orbicola (strain AU 1054)</name>
    <dbReference type="NCBI Taxonomy" id="331271"/>
    <lineage>
        <taxon>Bacteria</taxon>
        <taxon>Pseudomonadati</taxon>
        <taxon>Pseudomonadota</taxon>
        <taxon>Betaproteobacteria</taxon>
        <taxon>Burkholderiales</taxon>
        <taxon>Burkholderiaceae</taxon>
        <taxon>Burkholderia</taxon>
        <taxon>Burkholderia cepacia complex</taxon>
        <taxon>Burkholderia orbicola</taxon>
    </lineage>
</organism>